<dbReference type="GO" id="GO:0016787">
    <property type="term" value="F:hydrolase activity"/>
    <property type="evidence" value="ECO:0007669"/>
    <property type="project" value="UniProtKB-KW"/>
</dbReference>
<proteinExistence type="predicted"/>
<evidence type="ECO:0000313" key="2">
    <source>
        <dbReference type="EMBL" id="GAA3221771.1"/>
    </source>
</evidence>
<dbReference type="Gene3D" id="3.40.50.1820">
    <property type="entry name" value="alpha/beta hydrolase"/>
    <property type="match status" value="1"/>
</dbReference>
<organism evidence="2 3">
    <name type="scientific">Actinocorallia longicatena</name>
    <dbReference type="NCBI Taxonomy" id="111803"/>
    <lineage>
        <taxon>Bacteria</taxon>
        <taxon>Bacillati</taxon>
        <taxon>Actinomycetota</taxon>
        <taxon>Actinomycetes</taxon>
        <taxon>Streptosporangiales</taxon>
        <taxon>Thermomonosporaceae</taxon>
        <taxon>Actinocorallia</taxon>
    </lineage>
</organism>
<comment type="caution">
    <text evidence="2">The sequence shown here is derived from an EMBL/GenBank/DDBJ whole genome shotgun (WGS) entry which is preliminary data.</text>
</comment>
<dbReference type="PANTHER" id="PTHR43433:SF1">
    <property type="entry name" value="BLL5160 PROTEIN"/>
    <property type="match status" value="1"/>
</dbReference>
<name>A0ABP6QF34_9ACTN</name>
<feature type="domain" description="AB hydrolase-1" evidence="1">
    <location>
        <begin position="26"/>
        <end position="124"/>
    </location>
</feature>
<reference evidence="3" key="1">
    <citation type="journal article" date="2019" name="Int. J. Syst. Evol. Microbiol.">
        <title>The Global Catalogue of Microorganisms (GCM) 10K type strain sequencing project: providing services to taxonomists for standard genome sequencing and annotation.</title>
        <authorList>
            <consortium name="The Broad Institute Genomics Platform"/>
            <consortium name="The Broad Institute Genome Sequencing Center for Infectious Disease"/>
            <person name="Wu L."/>
            <person name="Ma J."/>
        </authorList>
    </citation>
    <scope>NUCLEOTIDE SEQUENCE [LARGE SCALE GENOMIC DNA]</scope>
    <source>
        <strain evidence="3">JCM 9377</strain>
    </source>
</reference>
<protein>
    <submittedName>
        <fullName evidence="2">Alpha/beta hydrolase</fullName>
    </submittedName>
</protein>
<dbReference type="InterPro" id="IPR000073">
    <property type="entry name" value="AB_hydrolase_1"/>
</dbReference>
<dbReference type="InterPro" id="IPR050471">
    <property type="entry name" value="AB_hydrolase"/>
</dbReference>
<dbReference type="Pfam" id="PF00561">
    <property type="entry name" value="Abhydrolase_1"/>
    <property type="match status" value="1"/>
</dbReference>
<accession>A0ABP6QF34</accession>
<dbReference type="PRINTS" id="PR00111">
    <property type="entry name" value="ABHYDROLASE"/>
</dbReference>
<dbReference type="EMBL" id="BAAAUV010000012">
    <property type="protein sequence ID" value="GAA3221771.1"/>
    <property type="molecule type" value="Genomic_DNA"/>
</dbReference>
<evidence type="ECO:0000259" key="1">
    <source>
        <dbReference type="Pfam" id="PF00561"/>
    </source>
</evidence>
<dbReference type="Proteomes" id="UP001501237">
    <property type="component" value="Unassembled WGS sequence"/>
</dbReference>
<evidence type="ECO:0000313" key="3">
    <source>
        <dbReference type="Proteomes" id="UP001501237"/>
    </source>
</evidence>
<gene>
    <name evidence="2" type="ORF">GCM10010468_47130</name>
</gene>
<keyword evidence="2" id="KW-0378">Hydrolase</keyword>
<keyword evidence="3" id="KW-1185">Reference proteome</keyword>
<dbReference type="InterPro" id="IPR029058">
    <property type="entry name" value="AB_hydrolase_fold"/>
</dbReference>
<dbReference type="SUPFAM" id="SSF53474">
    <property type="entry name" value="alpha/beta-Hydrolases"/>
    <property type="match status" value="1"/>
</dbReference>
<sequence>MERATQMAGLSSGPMEYRLESRGPRAVLMLHGGHMRAGLPLGEEAFAEAGYTILAPSRPGYGRTPALLGGCPPERCADMVAELCDVLGLRRLAAVVGQSAGGPPAVSLAARHPILVQRLILQSAVGPVPWPDRRTRWGGGVVFHPRIEAVTWSLLHAMTRQAPRLALRLLLPELTCRPVTELLADLDTSGRASLLDLFSRMRSSAGFLNDLRVLAAPDRCARTAADASLAVQPALVIAAPSDGSVSYAHAEALTASLPNARSIDSRALSHMIWLGADYPDIAAAMLRFLALRPGPDVELGGAGGRA</sequence>
<dbReference type="PANTHER" id="PTHR43433">
    <property type="entry name" value="HYDROLASE, ALPHA/BETA FOLD FAMILY PROTEIN"/>
    <property type="match status" value="1"/>
</dbReference>